<feature type="compositionally biased region" description="Low complexity" evidence="1">
    <location>
        <begin position="235"/>
        <end position="251"/>
    </location>
</feature>
<sequence>MNRSRYVPQQQAYAVNPYQAFGPMPTSAQPMPGMMPIGAFPPQQSAFGAGSPNPNPMGASPILQQHQHLTSPASMWANFANGPIIEDLCAPPPTHMGLAGSPPMNALPHHHQMRLASMGAGIHPSSLPQIQNVYGMRHPGQPGGTPHPGFIGAFPGSPPGMPVRMAGSFPPGYAAQPQGLAPQWAFQQHQQMQQQQQMQQHHQAQQQRNMVDPNAILSRPRMAGPGMVEATQGLGLDLDMGGQGQQQQMQGGQQGQQGQGQQQPLTPVDNSLGGFLSPIME</sequence>
<reference evidence="2" key="2">
    <citation type="submission" date="2023-05" db="EMBL/GenBank/DDBJ databases">
        <authorList>
            <consortium name="Lawrence Berkeley National Laboratory"/>
            <person name="Steindorff A."/>
            <person name="Hensen N."/>
            <person name="Bonometti L."/>
            <person name="Westerberg I."/>
            <person name="Brannstrom I.O."/>
            <person name="Guillou S."/>
            <person name="Cros-Aarteil S."/>
            <person name="Calhoun S."/>
            <person name="Haridas S."/>
            <person name="Kuo A."/>
            <person name="Mondo S."/>
            <person name="Pangilinan J."/>
            <person name="Riley R."/>
            <person name="Labutti K."/>
            <person name="Andreopoulos B."/>
            <person name="Lipzen A."/>
            <person name="Chen C."/>
            <person name="Yanf M."/>
            <person name="Daum C."/>
            <person name="Ng V."/>
            <person name="Clum A."/>
            <person name="Ohm R."/>
            <person name="Martin F."/>
            <person name="Silar P."/>
            <person name="Natvig D."/>
            <person name="Lalanne C."/>
            <person name="Gautier V."/>
            <person name="Ament-Velasquez S.L."/>
            <person name="Kruys A."/>
            <person name="Hutchinson M.I."/>
            <person name="Powell A.J."/>
            <person name="Barry K."/>
            <person name="Miller A.N."/>
            <person name="Grigoriev I.V."/>
            <person name="Debuchy R."/>
            <person name="Gladieux P."/>
            <person name="Thoren M.H."/>
            <person name="Johannesson H."/>
        </authorList>
    </citation>
    <scope>NUCLEOTIDE SEQUENCE</scope>
    <source>
        <strain evidence="2">PSN309</strain>
    </source>
</reference>
<feature type="region of interest" description="Disordered" evidence="1">
    <location>
        <begin position="235"/>
        <end position="281"/>
    </location>
</feature>
<feature type="region of interest" description="Disordered" evidence="1">
    <location>
        <begin position="186"/>
        <end position="206"/>
    </location>
</feature>
<evidence type="ECO:0000313" key="3">
    <source>
        <dbReference type="Proteomes" id="UP001302126"/>
    </source>
</evidence>
<dbReference type="AlphaFoldDB" id="A0AAN6WQ09"/>
<gene>
    <name evidence="2" type="ORF">QBC35DRAFT_540627</name>
</gene>
<comment type="caution">
    <text evidence="2">The sequence shown here is derived from an EMBL/GenBank/DDBJ whole genome shotgun (WGS) entry which is preliminary data.</text>
</comment>
<accession>A0AAN6WQ09</accession>
<dbReference type="EMBL" id="MU864496">
    <property type="protein sequence ID" value="KAK4184277.1"/>
    <property type="molecule type" value="Genomic_DNA"/>
</dbReference>
<feature type="compositionally biased region" description="Low complexity" evidence="1">
    <location>
        <begin position="187"/>
        <end position="206"/>
    </location>
</feature>
<protein>
    <submittedName>
        <fullName evidence="2">Uncharacterized protein</fullName>
    </submittedName>
</protein>
<name>A0AAN6WQ09_9PEZI</name>
<organism evidence="2 3">
    <name type="scientific">Podospora australis</name>
    <dbReference type="NCBI Taxonomy" id="1536484"/>
    <lineage>
        <taxon>Eukaryota</taxon>
        <taxon>Fungi</taxon>
        <taxon>Dikarya</taxon>
        <taxon>Ascomycota</taxon>
        <taxon>Pezizomycotina</taxon>
        <taxon>Sordariomycetes</taxon>
        <taxon>Sordariomycetidae</taxon>
        <taxon>Sordariales</taxon>
        <taxon>Podosporaceae</taxon>
        <taxon>Podospora</taxon>
    </lineage>
</organism>
<proteinExistence type="predicted"/>
<evidence type="ECO:0000313" key="2">
    <source>
        <dbReference type="EMBL" id="KAK4184277.1"/>
    </source>
</evidence>
<evidence type="ECO:0000256" key="1">
    <source>
        <dbReference type="SAM" id="MobiDB-lite"/>
    </source>
</evidence>
<keyword evidence="3" id="KW-1185">Reference proteome</keyword>
<reference evidence="2" key="1">
    <citation type="journal article" date="2023" name="Mol. Phylogenet. Evol.">
        <title>Genome-scale phylogeny and comparative genomics of the fungal order Sordariales.</title>
        <authorList>
            <person name="Hensen N."/>
            <person name="Bonometti L."/>
            <person name="Westerberg I."/>
            <person name="Brannstrom I.O."/>
            <person name="Guillou S."/>
            <person name="Cros-Aarteil S."/>
            <person name="Calhoun S."/>
            <person name="Haridas S."/>
            <person name="Kuo A."/>
            <person name="Mondo S."/>
            <person name="Pangilinan J."/>
            <person name="Riley R."/>
            <person name="LaButti K."/>
            <person name="Andreopoulos B."/>
            <person name="Lipzen A."/>
            <person name="Chen C."/>
            <person name="Yan M."/>
            <person name="Daum C."/>
            <person name="Ng V."/>
            <person name="Clum A."/>
            <person name="Steindorff A."/>
            <person name="Ohm R.A."/>
            <person name="Martin F."/>
            <person name="Silar P."/>
            <person name="Natvig D.O."/>
            <person name="Lalanne C."/>
            <person name="Gautier V."/>
            <person name="Ament-Velasquez S.L."/>
            <person name="Kruys A."/>
            <person name="Hutchinson M.I."/>
            <person name="Powell A.J."/>
            <person name="Barry K."/>
            <person name="Miller A.N."/>
            <person name="Grigoriev I.V."/>
            <person name="Debuchy R."/>
            <person name="Gladieux P."/>
            <person name="Hiltunen Thoren M."/>
            <person name="Johannesson H."/>
        </authorList>
    </citation>
    <scope>NUCLEOTIDE SEQUENCE</scope>
    <source>
        <strain evidence="2">PSN309</strain>
    </source>
</reference>
<dbReference type="Proteomes" id="UP001302126">
    <property type="component" value="Unassembled WGS sequence"/>
</dbReference>